<evidence type="ECO:0000256" key="4">
    <source>
        <dbReference type="RuleBase" id="RU004335"/>
    </source>
</evidence>
<dbReference type="InterPro" id="IPR000490">
    <property type="entry name" value="Glyco_hydro_17"/>
</dbReference>
<dbReference type="AlphaFoldDB" id="A0A843TN75"/>
<dbReference type="Proteomes" id="UP000652761">
    <property type="component" value="Unassembled WGS sequence"/>
</dbReference>
<dbReference type="Pfam" id="PF00332">
    <property type="entry name" value="Glyco_hydro_17"/>
    <property type="match status" value="1"/>
</dbReference>
<evidence type="ECO:0000313" key="6">
    <source>
        <dbReference type="Proteomes" id="UP000652761"/>
    </source>
</evidence>
<dbReference type="Gene3D" id="3.20.20.80">
    <property type="entry name" value="Glycosidases"/>
    <property type="match status" value="1"/>
</dbReference>
<dbReference type="OrthoDB" id="1716442at2759"/>
<dbReference type="PANTHER" id="PTHR32227">
    <property type="entry name" value="GLUCAN ENDO-1,3-BETA-GLUCOSIDASE BG1-RELATED-RELATED"/>
    <property type="match status" value="1"/>
</dbReference>
<accession>A0A843TN75</accession>
<reference evidence="5" key="1">
    <citation type="submission" date="2017-07" db="EMBL/GenBank/DDBJ databases">
        <title>Taro Niue Genome Assembly and Annotation.</title>
        <authorList>
            <person name="Atibalentja N."/>
            <person name="Keating K."/>
            <person name="Fields C.J."/>
        </authorList>
    </citation>
    <scope>NUCLEOTIDE SEQUENCE</scope>
    <source>
        <strain evidence="5">Niue_2</strain>
        <tissue evidence="5">Leaf</tissue>
    </source>
</reference>
<comment type="similarity">
    <text evidence="1 4">Belongs to the glycosyl hydrolase 17 family.</text>
</comment>
<keyword evidence="6" id="KW-1185">Reference proteome</keyword>
<protein>
    <submittedName>
        <fullName evidence="5">Uncharacterized protein</fullName>
    </submittedName>
</protein>
<dbReference type="GO" id="GO:0005975">
    <property type="term" value="P:carbohydrate metabolic process"/>
    <property type="evidence" value="ECO:0007669"/>
    <property type="project" value="InterPro"/>
</dbReference>
<evidence type="ECO:0000256" key="1">
    <source>
        <dbReference type="ARBA" id="ARBA00008773"/>
    </source>
</evidence>
<keyword evidence="2" id="KW-0378">Hydrolase</keyword>
<dbReference type="InterPro" id="IPR017853">
    <property type="entry name" value="GH"/>
</dbReference>
<dbReference type="SUPFAM" id="SSF51445">
    <property type="entry name" value="(Trans)glycosidases"/>
    <property type="match status" value="1"/>
</dbReference>
<proteinExistence type="inferred from homology"/>
<evidence type="ECO:0000313" key="5">
    <source>
        <dbReference type="EMBL" id="MQL73892.1"/>
    </source>
</evidence>
<name>A0A843TN75_COLES</name>
<organism evidence="5 6">
    <name type="scientific">Colocasia esculenta</name>
    <name type="common">Wild taro</name>
    <name type="synonym">Arum esculentum</name>
    <dbReference type="NCBI Taxonomy" id="4460"/>
    <lineage>
        <taxon>Eukaryota</taxon>
        <taxon>Viridiplantae</taxon>
        <taxon>Streptophyta</taxon>
        <taxon>Embryophyta</taxon>
        <taxon>Tracheophyta</taxon>
        <taxon>Spermatophyta</taxon>
        <taxon>Magnoliopsida</taxon>
        <taxon>Liliopsida</taxon>
        <taxon>Araceae</taxon>
        <taxon>Aroideae</taxon>
        <taxon>Colocasieae</taxon>
        <taxon>Colocasia</taxon>
    </lineage>
</organism>
<dbReference type="InterPro" id="IPR044965">
    <property type="entry name" value="Glyco_hydro_17_plant"/>
</dbReference>
<dbReference type="EMBL" id="NMUH01000182">
    <property type="protein sequence ID" value="MQL73892.1"/>
    <property type="molecule type" value="Genomic_DNA"/>
</dbReference>
<gene>
    <name evidence="5" type="ORF">Taro_006238</name>
</gene>
<evidence type="ECO:0000256" key="3">
    <source>
        <dbReference type="ARBA" id="ARBA00023295"/>
    </source>
</evidence>
<keyword evidence="3" id="KW-0326">Glycosidase</keyword>
<sequence length="203" mass="22496">MASGKIVRPRMTHTLTRKGMTKSEARSTPESLCYLRVVSPAAASDWVRDNVLTYWPDVRFSYIIFNKGVAQYIVPAMRNIYRALSAAGPRDKIKVSTSVQYGIMGESYPPSIDEFSSQVWSVMGPIVEFLRSMGAPLLVNVYPHFSHNIDLDYAQFTAPDIVVVDGYNGLEYHNMFDAMVDAVYVVLDRVGAGNVGVVVSETG</sequence>
<dbReference type="GO" id="GO:0004553">
    <property type="term" value="F:hydrolase activity, hydrolyzing O-glycosyl compounds"/>
    <property type="evidence" value="ECO:0007669"/>
    <property type="project" value="InterPro"/>
</dbReference>
<evidence type="ECO:0000256" key="2">
    <source>
        <dbReference type="ARBA" id="ARBA00022801"/>
    </source>
</evidence>
<comment type="caution">
    <text evidence="5">The sequence shown here is derived from an EMBL/GenBank/DDBJ whole genome shotgun (WGS) entry which is preliminary data.</text>
</comment>